<dbReference type="RefSeq" id="WP_013616031.1">
    <property type="nucleotide sequence ID" value="NC_015163.1"/>
</dbReference>
<evidence type="ECO:0000256" key="2">
    <source>
        <dbReference type="ARBA" id="ARBA00023125"/>
    </source>
</evidence>
<dbReference type="KEGG" id="dpt:Deipr_2683"/>
<dbReference type="SUPFAM" id="SSF109709">
    <property type="entry name" value="KorB DNA-binding domain-like"/>
    <property type="match status" value="1"/>
</dbReference>
<evidence type="ECO:0000313" key="6">
    <source>
        <dbReference type="Proteomes" id="UP000007718"/>
    </source>
</evidence>
<dbReference type="GO" id="GO:0005694">
    <property type="term" value="C:chromosome"/>
    <property type="evidence" value="ECO:0007669"/>
    <property type="project" value="TreeGrafter"/>
</dbReference>
<dbReference type="InterPro" id="IPR004437">
    <property type="entry name" value="ParB/RepB/Spo0J"/>
</dbReference>
<accession>F0RR78</accession>
<dbReference type="GO" id="GO:0007059">
    <property type="term" value="P:chromosome segregation"/>
    <property type="evidence" value="ECO:0007669"/>
    <property type="project" value="TreeGrafter"/>
</dbReference>
<dbReference type="HOGENOM" id="CLU_023853_4_1_0"/>
<dbReference type="OrthoDB" id="9802051at2"/>
<dbReference type="PANTHER" id="PTHR33375">
    <property type="entry name" value="CHROMOSOME-PARTITIONING PROTEIN PARB-RELATED"/>
    <property type="match status" value="1"/>
</dbReference>
<organism evidence="5 6">
    <name type="scientific">Deinococcus proteolyticus (strain ATCC 35074 / DSM 20540 / JCM 6276 / NBRC 101906 / NCIMB 13154 / VKM Ac-1939 / CCM 2703 / MRP)</name>
    <dbReference type="NCBI Taxonomy" id="693977"/>
    <lineage>
        <taxon>Bacteria</taxon>
        <taxon>Thermotogati</taxon>
        <taxon>Deinococcota</taxon>
        <taxon>Deinococci</taxon>
        <taxon>Deinococcales</taxon>
        <taxon>Deinococcaceae</taxon>
        <taxon>Deinococcus</taxon>
    </lineage>
</organism>
<geneLocation type="plasmid" evidence="5 6">
    <name>pDEIPR04</name>
</geneLocation>
<evidence type="ECO:0000256" key="3">
    <source>
        <dbReference type="SAM" id="MobiDB-lite"/>
    </source>
</evidence>
<feature type="region of interest" description="Disordered" evidence="3">
    <location>
        <begin position="248"/>
        <end position="267"/>
    </location>
</feature>
<dbReference type="Gene3D" id="3.90.1530.30">
    <property type="match status" value="1"/>
</dbReference>
<evidence type="ECO:0000256" key="1">
    <source>
        <dbReference type="ARBA" id="ARBA00006295"/>
    </source>
</evidence>
<gene>
    <name evidence="5" type="ordered locus">Deipr_2683</name>
</gene>
<dbReference type="Gene3D" id="1.10.10.2830">
    <property type="match status" value="1"/>
</dbReference>
<sequence>MSARKPSSQLAAIVAAAQSNVEGIRQNEGERRAARQLPIGQISPSPYQARRDFSNLASLVEDIREHGVLQPILVRPLGEDRFELIAGERRWRASQEAGLTKIPAVVREFTDREALLVGLAENLQREDLNAYEIARAVIELAAAELEQPADKVRKALSSKRPEEEVLRAMDAALGLLNKDMTLRTYQRHYLPLLRLDPHLIEAIEHGASYAAVLLIRGVEKRQQQQWLPKLVSGEWSRSDLEEALRKHRSAAKAKPVPHEEYDWGSKAQEVQQGLTEERLRQLDGRQQRKARRLLEQLAELLGESTVR</sequence>
<dbReference type="PANTHER" id="PTHR33375:SF1">
    <property type="entry name" value="CHROMOSOME-PARTITIONING PROTEIN PARB-RELATED"/>
    <property type="match status" value="1"/>
</dbReference>
<dbReference type="GO" id="GO:0003677">
    <property type="term" value="F:DNA binding"/>
    <property type="evidence" value="ECO:0007669"/>
    <property type="project" value="UniProtKB-KW"/>
</dbReference>
<reference evidence="5 6" key="2">
    <citation type="journal article" date="2012" name="Stand. Genomic Sci.">
        <title>Complete genome sequence of the orange-red pigmented, radioresistant Deinococcus proteolyticus type strain (MRP(T)).</title>
        <authorList>
            <person name="Copeland A."/>
            <person name="Zeytun A."/>
            <person name="Yassawong M."/>
            <person name="Nolan M."/>
            <person name="Lucas S."/>
            <person name="Hammon N."/>
            <person name="Deshpande S."/>
            <person name="Cheng J.F."/>
            <person name="Han C."/>
            <person name="Tapia R."/>
            <person name="Goodwin L.A."/>
            <person name="Pitluck S."/>
            <person name="Mavromatis K."/>
            <person name="Liolios K."/>
            <person name="Pagani I."/>
            <person name="Ivanova N."/>
            <person name="Mikhailova N."/>
            <person name="Pati A."/>
            <person name="Chen A."/>
            <person name="Palaniappan K."/>
            <person name="Land M."/>
            <person name="Hauser L."/>
            <person name="Jeffries C.D."/>
            <person name="Brambilla E.M."/>
            <person name="Rohde M."/>
            <person name="Sikorski J."/>
            <person name="Pukall R."/>
            <person name="Goker M."/>
            <person name="Detter J.C."/>
            <person name="Woyke T."/>
            <person name="Bristow J."/>
            <person name="Eisen J.A."/>
            <person name="Markowitz V."/>
            <person name="Hugenholtz P."/>
            <person name="Kyrpides N.C."/>
            <person name="Klenk H.P."/>
            <person name="Lapidus A."/>
        </authorList>
    </citation>
    <scope>NUCLEOTIDE SEQUENCE [LARGE SCALE GENOMIC DNA]</scope>
    <source>
        <strain evidence="6">ATCC 35074 / DSM 20540 / JCM 6276 / NBRC 101906 / NCIMB 13154 / VKM Ac-1939 / CCM 2703 / MRP</strain>
        <plasmid evidence="6">Plasmid pDEIPR04</plasmid>
    </source>
</reference>
<evidence type="ECO:0000259" key="4">
    <source>
        <dbReference type="SMART" id="SM00470"/>
    </source>
</evidence>
<dbReference type="Pfam" id="PF02195">
    <property type="entry name" value="ParB_N"/>
    <property type="match status" value="1"/>
</dbReference>
<dbReference type="InterPro" id="IPR036086">
    <property type="entry name" value="ParB/Sulfiredoxin_sf"/>
</dbReference>
<reference evidence="6" key="1">
    <citation type="submission" date="2011-02" db="EMBL/GenBank/DDBJ databases">
        <title>The complete sequence of plasmid4 of Deinococcus proteolyticus DSM 20540.</title>
        <authorList>
            <consortium name="US DOE Joint Genome Institute (JGI-PGF)"/>
            <person name="Lucas S."/>
            <person name="Copeland A."/>
            <person name="Lapidus A."/>
            <person name="Bruce D."/>
            <person name="Goodwin L."/>
            <person name="Pitluck S."/>
            <person name="Kyrpides N."/>
            <person name="Mavromatis K."/>
            <person name="Pagani I."/>
            <person name="Ivanova N."/>
            <person name="Ovchinnikova G."/>
            <person name="Zeytun A."/>
            <person name="Detter J.C."/>
            <person name="Han C."/>
            <person name="Land M."/>
            <person name="Hauser L."/>
            <person name="Markowitz V."/>
            <person name="Cheng J.-F."/>
            <person name="Hugenholtz P."/>
            <person name="Woyke T."/>
            <person name="Wu D."/>
            <person name="Pukall R."/>
            <person name="Steenblock K."/>
            <person name="Brambilla E."/>
            <person name="Klenk H.-P."/>
            <person name="Eisen J.A."/>
        </authorList>
    </citation>
    <scope>NUCLEOTIDE SEQUENCE [LARGE SCALE GENOMIC DNA]</scope>
    <source>
        <strain evidence="6">ATCC 35074 / DSM 20540 / JCM 6276 / NBRC 101906 / NCIMB 13154 / VKM Ac-1939 / CCM 2703 / MRP</strain>
        <plasmid evidence="6">Plasmid pDEIPR04</plasmid>
    </source>
</reference>
<feature type="domain" description="ParB-like N-terminal" evidence="4">
    <location>
        <begin position="35"/>
        <end position="123"/>
    </location>
</feature>
<dbReference type="EMBL" id="CP002540">
    <property type="protein sequence ID" value="ADY27787.1"/>
    <property type="molecule type" value="Genomic_DNA"/>
</dbReference>
<protein>
    <submittedName>
        <fullName evidence="5">ParB-like partition protein</fullName>
    </submittedName>
</protein>
<keyword evidence="2" id="KW-0238">DNA-binding</keyword>
<dbReference type="InterPro" id="IPR050336">
    <property type="entry name" value="Chromosome_partition/occlusion"/>
</dbReference>
<dbReference type="SUPFAM" id="SSF110849">
    <property type="entry name" value="ParB/Sulfiredoxin"/>
    <property type="match status" value="1"/>
</dbReference>
<dbReference type="SMART" id="SM00470">
    <property type="entry name" value="ParB"/>
    <property type="match status" value="1"/>
</dbReference>
<comment type="similarity">
    <text evidence="1">Belongs to the ParB family.</text>
</comment>
<dbReference type="CDD" id="cd16393">
    <property type="entry name" value="SPO0J_N"/>
    <property type="match status" value="1"/>
</dbReference>
<dbReference type="NCBIfam" id="TIGR00180">
    <property type="entry name" value="parB_part"/>
    <property type="match status" value="1"/>
</dbReference>
<proteinExistence type="inferred from homology"/>
<keyword evidence="6" id="KW-1185">Reference proteome</keyword>
<keyword evidence="5" id="KW-0614">Plasmid</keyword>
<dbReference type="InterPro" id="IPR003115">
    <property type="entry name" value="ParB_N"/>
</dbReference>
<evidence type="ECO:0000313" key="5">
    <source>
        <dbReference type="EMBL" id="ADY27787.1"/>
    </source>
</evidence>
<name>F0RR78_DEIPM</name>
<dbReference type="Proteomes" id="UP000007718">
    <property type="component" value="Plasmid pDEIPR04"/>
</dbReference>
<dbReference type="FunFam" id="3.90.1530.30:FF:000001">
    <property type="entry name" value="Chromosome partitioning protein ParB"/>
    <property type="match status" value="1"/>
</dbReference>
<dbReference type="AlphaFoldDB" id="F0RR78"/>